<name>A0A0C9T1W9_SPHS4</name>
<dbReference type="Proteomes" id="UP000054279">
    <property type="component" value="Unassembled WGS sequence"/>
</dbReference>
<dbReference type="EMBL" id="KN837939">
    <property type="protein sequence ID" value="KIJ22793.1"/>
    <property type="molecule type" value="Genomic_DNA"/>
</dbReference>
<protein>
    <submittedName>
        <fullName evidence="1">Uncharacterized protein</fullName>
    </submittedName>
</protein>
<accession>A0A0C9T1W9</accession>
<gene>
    <name evidence="1" type="ORF">M422DRAFT_39921</name>
</gene>
<sequence length="119" mass="14328">MHCLRNKWYPNSGVTHPVSRMHYRAVADICLRFTYTIAVPFDEDVQAWINYMRIMAVRCMDRATLTWHFRIFKGTLFCHPPPITHKNEWSHDRSLAMVVATWFEIRNPQNMRWSPQNVY</sequence>
<dbReference type="HOGENOM" id="CLU_2062970_0_0_1"/>
<reference evidence="1 2" key="1">
    <citation type="submission" date="2014-06" db="EMBL/GenBank/DDBJ databases">
        <title>Evolutionary Origins and Diversification of the Mycorrhizal Mutualists.</title>
        <authorList>
            <consortium name="DOE Joint Genome Institute"/>
            <consortium name="Mycorrhizal Genomics Consortium"/>
            <person name="Kohler A."/>
            <person name="Kuo A."/>
            <person name="Nagy L.G."/>
            <person name="Floudas D."/>
            <person name="Copeland A."/>
            <person name="Barry K.W."/>
            <person name="Cichocki N."/>
            <person name="Veneault-Fourrey C."/>
            <person name="LaButti K."/>
            <person name="Lindquist E.A."/>
            <person name="Lipzen A."/>
            <person name="Lundell T."/>
            <person name="Morin E."/>
            <person name="Murat C."/>
            <person name="Riley R."/>
            <person name="Ohm R."/>
            <person name="Sun H."/>
            <person name="Tunlid A."/>
            <person name="Henrissat B."/>
            <person name="Grigoriev I.V."/>
            <person name="Hibbett D.S."/>
            <person name="Martin F."/>
        </authorList>
    </citation>
    <scope>NUCLEOTIDE SEQUENCE [LARGE SCALE GENOMIC DNA]</scope>
    <source>
        <strain evidence="1 2">SS14</strain>
    </source>
</reference>
<keyword evidence="2" id="KW-1185">Reference proteome</keyword>
<evidence type="ECO:0000313" key="1">
    <source>
        <dbReference type="EMBL" id="KIJ22793.1"/>
    </source>
</evidence>
<dbReference type="AlphaFoldDB" id="A0A0C9T1W9"/>
<organism evidence="1 2">
    <name type="scientific">Sphaerobolus stellatus (strain SS14)</name>
    <dbReference type="NCBI Taxonomy" id="990650"/>
    <lineage>
        <taxon>Eukaryota</taxon>
        <taxon>Fungi</taxon>
        <taxon>Dikarya</taxon>
        <taxon>Basidiomycota</taxon>
        <taxon>Agaricomycotina</taxon>
        <taxon>Agaricomycetes</taxon>
        <taxon>Phallomycetidae</taxon>
        <taxon>Geastrales</taxon>
        <taxon>Sphaerobolaceae</taxon>
        <taxon>Sphaerobolus</taxon>
    </lineage>
</organism>
<evidence type="ECO:0000313" key="2">
    <source>
        <dbReference type="Proteomes" id="UP000054279"/>
    </source>
</evidence>
<proteinExistence type="predicted"/>